<dbReference type="SUPFAM" id="SSF53474">
    <property type="entry name" value="alpha/beta-Hydrolases"/>
    <property type="match status" value="1"/>
</dbReference>
<dbReference type="OMA" id="KFYVTGF"/>
<dbReference type="Gene3D" id="3.40.50.1820">
    <property type="entry name" value="alpha/beta hydrolase"/>
    <property type="match status" value="1"/>
</dbReference>
<sequence>MSITPTLVASLRIAHLVVIIFARREHGSLSFVILGNGLACLPFFGAKELLKSVGVILVISIAVTFICQSTLPPPPRICGQPGGPPVTPPRVKLRDGRHLAYKEFGVPKENAKFKIVYVHGFANSRHDVIIIKDAIVFCHLIFLRAGYGESDPDPKRTIKSMALDIEELADQLKLGDKIYLVGFSMGGQSVWGSLEFIPHRLAGAALLAPVVNYWWSGFPESLSHEAFRQQLPQDQWTVRVVHYFPWLTYWWNTQKLFPASSVAAGKIVFSRQDYEIFSKITFSDGTNHKEQTKQQGEFESLHRDMMIGFGNWEFSPMNLTNPFESKRGLVHLWQGDEDTLVPVTLQRYIAQRLPWIKYHELAGAGHVFPLAEGKAEAILRALLLGD</sequence>
<proteinExistence type="predicted"/>
<keyword evidence="3" id="KW-1185">Reference proteome</keyword>
<dbReference type="EnsemblPlants" id="AUR62043308-RA">
    <property type="protein sequence ID" value="AUR62043308-RA:cds"/>
    <property type="gene ID" value="AUR62043308"/>
</dbReference>
<feature type="domain" description="AB hydrolase-1" evidence="1">
    <location>
        <begin position="115"/>
        <end position="368"/>
    </location>
</feature>
<dbReference type="AlphaFoldDB" id="A0A803NB80"/>
<dbReference type="Proteomes" id="UP000596660">
    <property type="component" value="Unplaced"/>
</dbReference>
<dbReference type="FunFam" id="3.40.50.1820:FF:000270">
    <property type="entry name" value="Alpha/beta-Hydrolases superfamily protein"/>
    <property type="match status" value="1"/>
</dbReference>
<organism evidence="2 3">
    <name type="scientific">Chenopodium quinoa</name>
    <name type="common">Quinoa</name>
    <dbReference type="NCBI Taxonomy" id="63459"/>
    <lineage>
        <taxon>Eukaryota</taxon>
        <taxon>Viridiplantae</taxon>
        <taxon>Streptophyta</taxon>
        <taxon>Embryophyta</taxon>
        <taxon>Tracheophyta</taxon>
        <taxon>Spermatophyta</taxon>
        <taxon>Magnoliopsida</taxon>
        <taxon>eudicotyledons</taxon>
        <taxon>Gunneridae</taxon>
        <taxon>Pentapetalae</taxon>
        <taxon>Caryophyllales</taxon>
        <taxon>Chenopodiaceae</taxon>
        <taxon>Chenopodioideae</taxon>
        <taxon>Atripliceae</taxon>
        <taxon>Chenopodium</taxon>
    </lineage>
</organism>
<name>A0A803NB80_CHEQI</name>
<protein>
    <recommendedName>
        <fullName evidence="1">AB hydrolase-1 domain-containing protein</fullName>
    </recommendedName>
</protein>
<dbReference type="InterPro" id="IPR000073">
    <property type="entry name" value="AB_hydrolase_1"/>
</dbReference>
<evidence type="ECO:0000313" key="2">
    <source>
        <dbReference type="EnsemblPlants" id="AUR62043308-RA:cds"/>
    </source>
</evidence>
<evidence type="ECO:0000313" key="3">
    <source>
        <dbReference type="Proteomes" id="UP000596660"/>
    </source>
</evidence>
<dbReference type="InterPro" id="IPR029058">
    <property type="entry name" value="AB_hydrolase_fold"/>
</dbReference>
<dbReference type="PANTHER" id="PTHR45763">
    <property type="entry name" value="HYDROLASE, ALPHA/BETA FOLD FAMILY PROTEIN, EXPRESSED-RELATED"/>
    <property type="match status" value="1"/>
</dbReference>
<dbReference type="Gramene" id="AUR62043308-RA">
    <property type="protein sequence ID" value="AUR62043308-RA:cds"/>
    <property type="gene ID" value="AUR62043308"/>
</dbReference>
<reference evidence="2" key="2">
    <citation type="submission" date="2021-03" db="UniProtKB">
        <authorList>
            <consortium name="EnsemblPlants"/>
        </authorList>
    </citation>
    <scope>IDENTIFICATION</scope>
</reference>
<evidence type="ECO:0000259" key="1">
    <source>
        <dbReference type="Pfam" id="PF00561"/>
    </source>
</evidence>
<dbReference type="PANTHER" id="PTHR45763:SF51">
    <property type="entry name" value="ALPHA_BETA-HYDROLASES SUPERFAMILY PROTEIN"/>
    <property type="match status" value="1"/>
</dbReference>
<accession>A0A803NB80</accession>
<dbReference type="Pfam" id="PF00561">
    <property type="entry name" value="Abhydrolase_1"/>
    <property type="match status" value="1"/>
</dbReference>
<reference evidence="2" key="1">
    <citation type="journal article" date="2017" name="Nature">
        <title>The genome of Chenopodium quinoa.</title>
        <authorList>
            <person name="Jarvis D.E."/>
            <person name="Ho Y.S."/>
            <person name="Lightfoot D.J."/>
            <person name="Schmoeckel S.M."/>
            <person name="Li B."/>
            <person name="Borm T.J.A."/>
            <person name="Ohyanagi H."/>
            <person name="Mineta K."/>
            <person name="Michell C.T."/>
            <person name="Saber N."/>
            <person name="Kharbatia N.M."/>
            <person name="Rupper R.R."/>
            <person name="Sharp A.R."/>
            <person name="Dally N."/>
            <person name="Boughton B.A."/>
            <person name="Woo Y.H."/>
            <person name="Gao G."/>
            <person name="Schijlen E.G.W.M."/>
            <person name="Guo X."/>
            <person name="Momin A.A."/>
            <person name="Negrao S."/>
            <person name="Al-Babili S."/>
            <person name="Gehring C."/>
            <person name="Roessner U."/>
            <person name="Jung C."/>
            <person name="Murphy K."/>
            <person name="Arold S.T."/>
            <person name="Gojobori T."/>
            <person name="van der Linden C.G."/>
            <person name="van Loo E.N."/>
            <person name="Jellen E.N."/>
            <person name="Maughan P.J."/>
            <person name="Tester M."/>
        </authorList>
    </citation>
    <scope>NUCLEOTIDE SEQUENCE [LARGE SCALE GENOMIC DNA]</scope>
    <source>
        <strain evidence="2">cv. PI 614886</strain>
    </source>
</reference>